<comment type="caution">
    <text evidence="1">The sequence shown here is derived from an EMBL/GenBank/DDBJ whole genome shotgun (WGS) entry which is preliminary data.</text>
</comment>
<keyword evidence="2" id="KW-1185">Reference proteome</keyword>
<evidence type="ECO:0000313" key="1">
    <source>
        <dbReference type="EMBL" id="CAB3405280.1"/>
    </source>
</evidence>
<sequence length="245" mass="28629">MLIFLIFLSTSFSFTVQVMRFKRDFMYVTDGNETDAKCFETCQSEFKAKFEYTFNQSLDEFYDFPFHPIVLQQSSLQPYCTLSEKKILCFSEKCNDYTADTSFSPSNFVCSFKRGLFDKSIKCLSQTEPITFLKCDHECHVDSERLQEFVPSKLETYEKELDKLCRFQTCYMKCMKPIVKEMCTDDDSQSAIDVVESYVQWHADDISDWHAMTGNEELLPKSCRDLVKTPRKSSDPVLQLISEVK</sequence>
<dbReference type="PANTHER" id="PTHR36944">
    <property type="entry name" value="PROTEIN CBG02791-RELATED"/>
    <property type="match status" value="1"/>
</dbReference>
<reference evidence="1 2" key="1">
    <citation type="submission" date="2020-04" db="EMBL/GenBank/DDBJ databases">
        <authorList>
            <person name="Laetsch R D."/>
            <person name="Stevens L."/>
            <person name="Kumar S."/>
            <person name="Blaxter L. M."/>
        </authorList>
    </citation>
    <scope>NUCLEOTIDE SEQUENCE [LARGE SCALE GENOMIC DNA]</scope>
</reference>
<accession>A0A8S1EV82</accession>
<dbReference type="AlphaFoldDB" id="A0A8S1EV82"/>
<gene>
    <name evidence="1" type="ORF">CBOVIS_LOCUS7496</name>
</gene>
<evidence type="ECO:0000313" key="2">
    <source>
        <dbReference type="Proteomes" id="UP000494206"/>
    </source>
</evidence>
<dbReference type="EMBL" id="CADEPM010000004">
    <property type="protein sequence ID" value="CAB3405280.1"/>
    <property type="molecule type" value="Genomic_DNA"/>
</dbReference>
<dbReference type="OrthoDB" id="5810444at2759"/>
<dbReference type="Proteomes" id="UP000494206">
    <property type="component" value="Unassembled WGS sequence"/>
</dbReference>
<organism evidence="1 2">
    <name type="scientific">Caenorhabditis bovis</name>
    <dbReference type="NCBI Taxonomy" id="2654633"/>
    <lineage>
        <taxon>Eukaryota</taxon>
        <taxon>Metazoa</taxon>
        <taxon>Ecdysozoa</taxon>
        <taxon>Nematoda</taxon>
        <taxon>Chromadorea</taxon>
        <taxon>Rhabditida</taxon>
        <taxon>Rhabditina</taxon>
        <taxon>Rhabditomorpha</taxon>
        <taxon>Rhabditoidea</taxon>
        <taxon>Rhabditidae</taxon>
        <taxon>Peloderinae</taxon>
        <taxon>Caenorhabditis</taxon>
    </lineage>
</organism>
<dbReference type="PANTHER" id="PTHR36944:SF2">
    <property type="entry name" value="CPG4 DOMAIN-CONTAINING PROTEIN"/>
    <property type="match status" value="1"/>
</dbReference>
<protein>
    <recommendedName>
        <fullName evidence="3">DUF19 domain-containing protein</fullName>
    </recommendedName>
</protein>
<evidence type="ECO:0008006" key="3">
    <source>
        <dbReference type="Google" id="ProtNLM"/>
    </source>
</evidence>
<name>A0A8S1EV82_9PELO</name>
<proteinExistence type="predicted"/>